<dbReference type="STRING" id="485916.Dtox_0152"/>
<dbReference type="EMBL" id="CP001720">
    <property type="protein sequence ID" value="ACV61110.1"/>
    <property type="molecule type" value="Genomic_DNA"/>
</dbReference>
<dbReference type="NCBIfam" id="TIGR01643">
    <property type="entry name" value="YD_repeat_2x"/>
    <property type="match status" value="3"/>
</dbReference>
<proteinExistence type="predicted"/>
<evidence type="ECO:0000313" key="3">
    <source>
        <dbReference type="EMBL" id="ACV61110.1"/>
    </source>
</evidence>
<name>C8W2V4_DESAS</name>
<organism evidence="3 4">
    <name type="scientific">Desulfofarcimen acetoxidans (strain ATCC 49208 / DSM 771 / KCTC 5769 / VKM B-1644 / 5575)</name>
    <name type="common">Desulfotomaculum acetoxidans</name>
    <dbReference type="NCBI Taxonomy" id="485916"/>
    <lineage>
        <taxon>Bacteria</taxon>
        <taxon>Bacillati</taxon>
        <taxon>Bacillota</taxon>
        <taxon>Clostridia</taxon>
        <taxon>Eubacteriales</taxon>
        <taxon>Peptococcaceae</taxon>
        <taxon>Desulfofarcimen</taxon>
    </lineage>
</organism>
<dbReference type="HOGENOM" id="CLU_905290_0_0_9"/>
<dbReference type="Proteomes" id="UP000002217">
    <property type="component" value="Chromosome"/>
</dbReference>
<accession>C8W2V4</accession>
<reference evidence="3 4" key="1">
    <citation type="journal article" date="2009" name="Stand. Genomic Sci.">
        <title>Complete genome sequence of Desulfotomaculum acetoxidans type strain (5575).</title>
        <authorList>
            <person name="Spring S."/>
            <person name="Lapidus A."/>
            <person name="Schroder M."/>
            <person name="Gleim D."/>
            <person name="Sims D."/>
            <person name="Meincke L."/>
            <person name="Glavina Del Rio T."/>
            <person name="Tice H."/>
            <person name="Copeland A."/>
            <person name="Cheng J.F."/>
            <person name="Lucas S."/>
            <person name="Chen F."/>
            <person name="Nolan M."/>
            <person name="Bruce D."/>
            <person name="Goodwin L."/>
            <person name="Pitluck S."/>
            <person name="Ivanova N."/>
            <person name="Mavromatis K."/>
            <person name="Mikhailova N."/>
            <person name="Pati A."/>
            <person name="Chen A."/>
            <person name="Palaniappan K."/>
            <person name="Land M."/>
            <person name="Hauser L."/>
            <person name="Chang Y.J."/>
            <person name="Jeffries C.D."/>
            <person name="Chain P."/>
            <person name="Saunders E."/>
            <person name="Brettin T."/>
            <person name="Detter J.C."/>
            <person name="Goker M."/>
            <person name="Bristow J."/>
            <person name="Eisen J.A."/>
            <person name="Markowitz V."/>
            <person name="Hugenholtz P."/>
            <person name="Kyrpides N.C."/>
            <person name="Klenk H.P."/>
            <person name="Han C."/>
        </authorList>
    </citation>
    <scope>NUCLEOTIDE SEQUENCE [LARGE SCALE GENOMIC DNA]</scope>
    <source>
        <strain evidence="4">ATCC 49208 / DSM 771 / VKM B-1644</strain>
    </source>
</reference>
<keyword evidence="4" id="KW-1185">Reference proteome</keyword>
<dbReference type="InterPro" id="IPR056823">
    <property type="entry name" value="TEN-like_YD-shell"/>
</dbReference>
<feature type="domain" description="Teneurin-like YD-shell" evidence="2">
    <location>
        <begin position="10"/>
        <end position="125"/>
    </location>
</feature>
<protein>
    <submittedName>
        <fullName evidence="3">YD repeat protein</fullName>
    </submittedName>
</protein>
<dbReference type="AlphaFoldDB" id="C8W2V4"/>
<evidence type="ECO:0000313" key="4">
    <source>
        <dbReference type="Proteomes" id="UP000002217"/>
    </source>
</evidence>
<dbReference type="Gene3D" id="2.180.10.10">
    <property type="entry name" value="RHS repeat-associated core"/>
    <property type="match status" value="1"/>
</dbReference>
<dbReference type="PANTHER" id="PTHR32305">
    <property type="match status" value="1"/>
</dbReference>
<evidence type="ECO:0000256" key="1">
    <source>
        <dbReference type="ARBA" id="ARBA00022737"/>
    </source>
</evidence>
<evidence type="ECO:0000259" key="2">
    <source>
        <dbReference type="Pfam" id="PF25023"/>
    </source>
</evidence>
<dbReference type="eggNOG" id="COG3209">
    <property type="taxonomic scope" value="Bacteria"/>
</dbReference>
<gene>
    <name evidence="3" type="ordered locus">Dtox_0152</name>
</gene>
<keyword evidence="1" id="KW-0677">Repeat</keyword>
<dbReference type="RefSeq" id="WP_012813562.1">
    <property type="nucleotide sequence ID" value="NC_013216.1"/>
</dbReference>
<dbReference type="PANTHER" id="PTHR32305:SF15">
    <property type="entry name" value="PROTEIN RHSA-RELATED"/>
    <property type="match status" value="1"/>
</dbReference>
<dbReference type="KEGG" id="dae:Dtox_0152"/>
<dbReference type="InterPro" id="IPR050708">
    <property type="entry name" value="T6SS_VgrG/RHS"/>
</dbReference>
<feature type="domain" description="Teneurin-like YD-shell" evidence="2">
    <location>
        <begin position="184"/>
        <end position="289"/>
    </location>
</feature>
<dbReference type="Pfam" id="PF25023">
    <property type="entry name" value="TEN_YD-shell"/>
    <property type="match status" value="2"/>
</dbReference>
<dbReference type="InterPro" id="IPR006530">
    <property type="entry name" value="YD"/>
</dbReference>
<sequence length="307" mass="34606">MGVALPNGQSESLTYNNANRLTRVTLSNGTCYNYSYDGAGDLTGVTEQNGDGYSWNYDSAHRVTGTTDPFGYQLTYIWDKSGNFRSKNGCTYYYDGSNNMYEAKLPNAFIYYGRDDEGRVFNIEYNPVYTLNGQVHYATSQRIMNYLPNGWCNSILDQYFPYASGYSYGYNADGTISGYNSWNGTHSFSYDADGRLTSWTYNGVQQNYTYDAAGNLLTKGDMEFTYNRSNEITNPGFTYDRNGNMTGDGSFNYTYNALNQLVQVNKVSNGSLVATYTYNHDGSRRSKTTSQGTTNYNWDVFGNCDFV</sequence>